<gene>
    <name evidence="2" type="ORF">Cenrod_0456</name>
</gene>
<dbReference type="CDD" id="cd03143">
    <property type="entry name" value="A4_beta-galactosidase_middle_domain"/>
    <property type="match status" value="1"/>
</dbReference>
<dbReference type="InterPro" id="IPR029062">
    <property type="entry name" value="Class_I_gatase-like"/>
</dbReference>
<feature type="transmembrane region" description="Helical" evidence="1">
    <location>
        <begin position="17"/>
        <end position="38"/>
    </location>
</feature>
<evidence type="ECO:0008006" key="4">
    <source>
        <dbReference type="Google" id="ProtNLM"/>
    </source>
</evidence>
<proteinExistence type="predicted"/>
<dbReference type="Gene3D" id="3.40.50.880">
    <property type="match status" value="1"/>
</dbReference>
<dbReference type="KEGG" id="cbx:Cenrod_0456"/>
<dbReference type="RefSeq" id="WP_022771394.1">
    <property type="nucleotide sequence ID" value="NC_022576.1"/>
</dbReference>
<dbReference type="SUPFAM" id="SSF88713">
    <property type="entry name" value="Glycoside hydrolase/deacetylase"/>
    <property type="match status" value="1"/>
</dbReference>
<dbReference type="AlphaFoldDB" id="U5N8H7"/>
<sequence>MNALRVVGARSVAPECFFAWILVWCFAFVPGSAAWAFASSSGPHYLYQSPATHAFFAANGANYDALTDRWRTYLRRSTTEFREVSRPQLLAGLAPGVLVLGSAILLDDQERAAITRYAEAGGSVLLTWGTGARDGTGRWVGYGFLETMLDMRVTGKVALGSNERFLQPFGDGPLTWPVPVGERIFLGEVAETPVRVQSANLAARYVDWQRFPQPPETNGAIAFLEKGASRRVYLGFAESSWDYDERKRLSSLLDGAMAWLQRQPTVSQASWPNGHIWAHTFVMDVEDGFANAEHFASHLEQFGLRGSFFAVTGAALGYRSVLERLVPRHEIGYLGDAGYGFKGKPKNIQKGRLEAMVADMKNVLGSRLTLSVTGFRAPAESWDATTEQLLRPLGIRHHVAGPGACETRVPCFSQSEPNLGPEQALVVLPRTQGDDLTYLGLKLDTETLRTTLQRDAEYQAEAGALGVLAVHSQHYSPQGSMATQVPAYLQRIRQQKTKVWAATSADIAQWWRMRERVSFLPGPLLQNRFTFTVRAPGQVRGLTFVITHPARDRTPRRVLPNAATMPQPELVRIDAWRSAIVFRQELGTGHYGYSVEF</sequence>
<keyword evidence="1" id="KW-1133">Transmembrane helix</keyword>
<evidence type="ECO:0000313" key="2">
    <source>
        <dbReference type="EMBL" id="AGX86573.1"/>
    </source>
</evidence>
<dbReference type="GO" id="GO:0005975">
    <property type="term" value="P:carbohydrate metabolic process"/>
    <property type="evidence" value="ECO:0007669"/>
    <property type="project" value="InterPro"/>
</dbReference>
<accession>U5N8H7</accession>
<evidence type="ECO:0000313" key="3">
    <source>
        <dbReference type="Proteomes" id="UP000017184"/>
    </source>
</evidence>
<name>U5N8H7_9BURK</name>
<keyword evidence="1" id="KW-0472">Membrane</keyword>
<dbReference type="Gene3D" id="3.20.20.370">
    <property type="entry name" value="Glycoside hydrolase/deacetylase"/>
    <property type="match status" value="1"/>
</dbReference>
<organism evidence="2 3">
    <name type="scientific">Candidatus Symbiobacter mobilis CR</name>
    <dbReference type="NCBI Taxonomy" id="946483"/>
    <lineage>
        <taxon>Bacteria</taxon>
        <taxon>Pseudomonadati</taxon>
        <taxon>Pseudomonadota</taxon>
        <taxon>Betaproteobacteria</taxon>
        <taxon>Burkholderiales</taxon>
        <taxon>Comamonadaceae</taxon>
    </lineage>
</organism>
<keyword evidence="3" id="KW-1185">Reference proteome</keyword>
<reference evidence="2 3" key="1">
    <citation type="journal article" date="2013" name="Genome Biol.">
        <title>Genomic analysis reveals key aspects of prokaryotic symbiosis in the phototrophic consortium "Chlorochromatium aggregatum".</title>
        <authorList>
            <person name="Liu Z."/>
            <person name="Muller J."/>
            <person name="Li T."/>
            <person name="Alvey R.M."/>
            <person name="Vogl K."/>
            <person name="Frigaard N.U."/>
            <person name="Rockwell N.C."/>
            <person name="Boyd E.S."/>
            <person name="Tomsho L.P."/>
            <person name="Schuster S.C."/>
            <person name="Henke P."/>
            <person name="Rohde M."/>
            <person name="Overmann J."/>
            <person name="Bryant D.A."/>
        </authorList>
    </citation>
    <scope>NUCLEOTIDE SEQUENCE [LARGE SCALE GENOMIC DNA]</scope>
    <source>
        <strain evidence="2">CR</strain>
    </source>
</reference>
<evidence type="ECO:0000256" key="1">
    <source>
        <dbReference type="SAM" id="Phobius"/>
    </source>
</evidence>
<dbReference type="Proteomes" id="UP000017184">
    <property type="component" value="Chromosome"/>
</dbReference>
<keyword evidence="1" id="KW-0812">Transmembrane</keyword>
<dbReference type="STRING" id="946483.Cenrod_0456"/>
<protein>
    <recommendedName>
        <fullName evidence="4">NodB homology domain-containing protein</fullName>
    </recommendedName>
</protein>
<dbReference type="EMBL" id="CP004885">
    <property type="protein sequence ID" value="AGX86573.1"/>
    <property type="molecule type" value="Genomic_DNA"/>
</dbReference>
<dbReference type="HOGENOM" id="CLU_439218_0_0_4"/>
<dbReference type="InterPro" id="IPR011330">
    <property type="entry name" value="Glyco_hydro/deAcase_b/a-brl"/>
</dbReference>
<dbReference type="OrthoDB" id="9784220at2"/>
<dbReference type="eggNOG" id="COG0726">
    <property type="taxonomic scope" value="Bacteria"/>
</dbReference>